<keyword evidence="2" id="KW-1185">Reference proteome</keyword>
<proteinExistence type="predicted"/>
<reference evidence="1 2" key="1">
    <citation type="submission" date="2016-03" db="EMBL/GenBank/DDBJ databases">
        <title>EvidentialGene: Evidence-directed Construction of Genes on Genomes.</title>
        <authorList>
            <person name="Gilbert D.G."/>
            <person name="Choi J.-H."/>
            <person name="Mockaitis K."/>
            <person name="Colbourne J."/>
            <person name="Pfrender M."/>
        </authorList>
    </citation>
    <scope>NUCLEOTIDE SEQUENCE [LARGE SCALE GENOMIC DNA]</scope>
    <source>
        <strain evidence="1 2">Xinb3</strain>
        <tissue evidence="1">Complete organism</tissue>
    </source>
</reference>
<evidence type="ECO:0000313" key="2">
    <source>
        <dbReference type="Proteomes" id="UP000076858"/>
    </source>
</evidence>
<accession>A0A162RXB2</accession>
<comment type="caution">
    <text evidence="1">The sequence shown here is derived from an EMBL/GenBank/DDBJ whole genome shotgun (WGS) entry which is preliminary data.</text>
</comment>
<protein>
    <submittedName>
        <fullName evidence="1">Uncharacterized protein</fullName>
    </submittedName>
</protein>
<name>A0A162RXB2_9CRUS</name>
<dbReference type="Proteomes" id="UP000076858">
    <property type="component" value="Unassembled WGS sequence"/>
</dbReference>
<organism evidence="1 2">
    <name type="scientific">Daphnia magna</name>
    <dbReference type="NCBI Taxonomy" id="35525"/>
    <lineage>
        <taxon>Eukaryota</taxon>
        <taxon>Metazoa</taxon>
        <taxon>Ecdysozoa</taxon>
        <taxon>Arthropoda</taxon>
        <taxon>Crustacea</taxon>
        <taxon>Branchiopoda</taxon>
        <taxon>Diplostraca</taxon>
        <taxon>Cladocera</taxon>
        <taxon>Anomopoda</taxon>
        <taxon>Daphniidae</taxon>
        <taxon>Daphnia</taxon>
    </lineage>
</organism>
<dbReference type="AlphaFoldDB" id="A0A162RXB2"/>
<evidence type="ECO:0000313" key="1">
    <source>
        <dbReference type="EMBL" id="KZS20858.1"/>
    </source>
</evidence>
<gene>
    <name evidence="1" type="ORF">APZ42_012347</name>
</gene>
<sequence length="67" mass="7374">MFAGGYCFYSLCLYRVMLKFLNTNNICGKAVQFFVIFIPASNVYISWGVPHNTRQSVGGPTDVGVGC</sequence>
<dbReference type="EMBL" id="LRGB01000100">
    <property type="protein sequence ID" value="KZS20858.1"/>
    <property type="molecule type" value="Genomic_DNA"/>
</dbReference>